<keyword evidence="2" id="KW-0472">Membrane</keyword>
<feature type="region of interest" description="Disordered" evidence="1">
    <location>
        <begin position="1"/>
        <end position="38"/>
    </location>
</feature>
<name>A0A5J4LQK9_9ACTN</name>
<dbReference type="GeneID" id="96753363"/>
<feature type="compositionally biased region" description="Basic residues" evidence="1">
    <location>
        <begin position="168"/>
        <end position="181"/>
    </location>
</feature>
<comment type="caution">
    <text evidence="3">The sequence shown here is derived from an EMBL/GenBank/DDBJ whole genome shotgun (WGS) entry which is preliminary data.</text>
</comment>
<feature type="compositionally biased region" description="Basic residues" evidence="1">
    <location>
        <begin position="1"/>
        <end position="10"/>
    </location>
</feature>
<dbReference type="AlphaFoldDB" id="A0A5J4LQK9"/>
<dbReference type="EMBL" id="BLAG01000022">
    <property type="protein sequence ID" value="GES33836.1"/>
    <property type="molecule type" value="Genomic_DNA"/>
</dbReference>
<accession>A0A5J4LQK9</accession>
<feature type="transmembrane region" description="Helical" evidence="2">
    <location>
        <begin position="53"/>
        <end position="73"/>
    </location>
</feature>
<keyword evidence="2" id="KW-1133">Transmembrane helix</keyword>
<proteinExistence type="predicted"/>
<reference evidence="3 4" key="1">
    <citation type="submission" date="2019-10" db="EMBL/GenBank/DDBJ databases">
        <title>Whole genome shotgun sequence of Streptomyces angustmyceticus NBRC 3934.</title>
        <authorList>
            <person name="Hosoyama A."/>
            <person name="Ichikawa N."/>
            <person name="Kimura A."/>
            <person name="Kitahashi Y."/>
            <person name="Komaki H."/>
            <person name="Uohara A."/>
        </authorList>
    </citation>
    <scope>NUCLEOTIDE SEQUENCE [LARGE SCALE GENOMIC DNA]</scope>
    <source>
        <strain evidence="3 4">NBRC 3934</strain>
    </source>
</reference>
<evidence type="ECO:0000313" key="3">
    <source>
        <dbReference type="EMBL" id="GES33836.1"/>
    </source>
</evidence>
<feature type="transmembrane region" description="Helical" evidence="2">
    <location>
        <begin position="138"/>
        <end position="160"/>
    </location>
</feature>
<feature type="transmembrane region" description="Helical" evidence="2">
    <location>
        <begin position="85"/>
        <end position="104"/>
    </location>
</feature>
<organism evidence="3 4">
    <name type="scientific">Streptomyces angustmyceticus</name>
    <dbReference type="NCBI Taxonomy" id="285578"/>
    <lineage>
        <taxon>Bacteria</taxon>
        <taxon>Bacillati</taxon>
        <taxon>Actinomycetota</taxon>
        <taxon>Actinomycetes</taxon>
        <taxon>Kitasatosporales</taxon>
        <taxon>Streptomycetaceae</taxon>
        <taxon>Streptomyces</taxon>
    </lineage>
</organism>
<sequence length="191" mass="20243">MDQHAQRHGARAAGSHGTVDGEHGATADGRSRAPQRTSLPAGRAGLAERAKHLPATVVLPLVTALAFGLFTIFRTHTDGTKGGPAMLYGLAAFVVSGALGLVVAHFQSSLITETRALAYGALFGCSLGWVYSLGGEAILKSCAFGLTMGAVMFVVSLYVFRTHRVREPHGRHRPHHHKQHSRSPSLPVATH</sequence>
<evidence type="ECO:0000313" key="4">
    <source>
        <dbReference type="Proteomes" id="UP000325598"/>
    </source>
</evidence>
<keyword evidence="4" id="KW-1185">Reference proteome</keyword>
<dbReference type="Proteomes" id="UP000325598">
    <property type="component" value="Unassembled WGS sequence"/>
</dbReference>
<feature type="region of interest" description="Disordered" evidence="1">
    <location>
        <begin position="168"/>
        <end position="191"/>
    </location>
</feature>
<evidence type="ECO:0000256" key="1">
    <source>
        <dbReference type="SAM" id="MobiDB-lite"/>
    </source>
</evidence>
<feature type="transmembrane region" description="Helical" evidence="2">
    <location>
        <begin position="116"/>
        <end position="132"/>
    </location>
</feature>
<feature type="compositionally biased region" description="Basic and acidic residues" evidence="1">
    <location>
        <begin position="19"/>
        <end position="31"/>
    </location>
</feature>
<dbReference type="OrthoDB" id="4325203at2"/>
<gene>
    <name evidence="3" type="ORF">San01_63240</name>
</gene>
<protein>
    <submittedName>
        <fullName evidence="3">Uncharacterized protein</fullName>
    </submittedName>
</protein>
<dbReference type="RefSeq" id="WP_086716259.1">
    <property type="nucleotide sequence ID" value="NZ_BLAG01000022.1"/>
</dbReference>
<keyword evidence="2" id="KW-0812">Transmembrane</keyword>
<evidence type="ECO:0000256" key="2">
    <source>
        <dbReference type="SAM" id="Phobius"/>
    </source>
</evidence>